<protein>
    <submittedName>
        <fullName evidence="2">Uncharacterized protein</fullName>
    </submittedName>
</protein>
<keyword evidence="3" id="KW-1185">Reference proteome</keyword>
<feature type="region of interest" description="Disordered" evidence="1">
    <location>
        <begin position="68"/>
        <end position="104"/>
    </location>
</feature>
<accession>A0ABN9S7V3</accession>
<comment type="caution">
    <text evidence="2">The sequence shown here is derived from an EMBL/GenBank/DDBJ whole genome shotgun (WGS) entry which is preliminary data.</text>
</comment>
<reference evidence="2" key="1">
    <citation type="submission" date="2023-10" db="EMBL/GenBank/DDBJ databases">
        <authorList>
            <person name="Chen Y."/>
            <person name="Shah S."/>
            <person name="Dougan E. K."/>
            <person name="Thang M."/>
            <person name="Chan C."/>
        </authorList>
    </citation>
    <scope>NUCLEOTIDE SEQUENCE [LARGE SCALE GENOMIC DNA]</scope>
</reference>
<proteinExistence type="predicted"/>
<evidence type="ECO:0000313" key="2">
    <source>
        <dbReference type="EMBL" id="CAK0827961.1"/>
    </source>
</evidence>
<name>A0ABN9S7V3_9DINO</name>
<feature type="compositionally biased region" description="Basic and acidic residues" evidence="1">
    <location>
        <begin position="75"/>
        <end position="103"/>
    </location>
</feature>
<sequence>ARRDGCRPPAAPPGVMCNRQARDCYYSAQVAVGDLRLLSKADRSLDRVLRYRAALMAIRQRVSAGCDTAPGGFEDTGHGEGPRSAERSSDAPRLEGRGRKDHPPALGGCATAGAVSLAAVLVLLGACWYEVGEAAVVASDAVSQGPRPSRAAVPAAVPAAGPVPGAAVFHADAARRWAAVAESAPDGAHRVRTSTTRRGLGWRGGSPMRRWSAFGRMTRLSRASTCSCSKVAARQLLLGVPLHERGAAGRGPALRARLCNPYGFAPADPGDFSEHLSRCSAGTGAVAFQNLGGDASLVAPCAAGPSPGAYGHLAAFSRRVPEEQQRLFWAAVGRTLEGVVASRGAGPRTWLSTEGSGVPWLHVRLDSAPKYYHHREYRGEA</sequence>
<gene>
    <name evidence="2" type="ORF">PCOR1329_LOCUS27348</name>
</gene>
<evidence type="ECO:0000313" key="3">
    <source>
        <dbReference type="Proteomes" id="UP001189429"/>
    </source>
</evidence>
<evidence type="ECO:0000256" key="1">
    <source>
        <dbReference type="SAM" id="MobiDB-lite"/>
    </source>
</evidence>
<dbReference type="Proteomes" id="UP001189429">
    <property type="component" value="Unassembled WGS sequence"/>
</dbReference>
<dbReference type="InterPro" id="IPR054220">
    <property type="entry name" value="DUF6940"/>
</dbReference>
<organism evidence="2 3">
    <name type="scientific">Prorocentrum cordatum</name>
    <dbReference type="NCBI Taxonomy" id="2364126"/>
    <lineage>
        <taxon>Eukaryota</taxon>
        <taxon>Sar</taxon>
        <taxon>Alveolata</taxon>
        <taxon>Dinophyceae</taxon>
        <taxon>Prorocentrales</taxon>
        <taxon>Prorocentraceae</taxon>
        <taxon>Prorocentrum</taxon>
    </lineage>
</organism>
<dbReference type="EMBL" id="CAUYUJ010009891">
    <property type="protein sequence ID" value="CAK0827961.1"/>
    <property type="molecule type" value="Genomic_DNA"/>
</dbReference>
<dbReference type="Pfam" id="PF22086">
    <property type="entry name" value="DUF6940"/>
    <property type="match status" value="1"/>
</dbReference>
<feature type="non-terminal residue" evidence="2">
    <location>
        <position position="1"/>
    </location>
</feature>